<evidence type="ECO:0000256" key="1">
    <source>
        <dbReference type="ARBA" id="ARBA00022722"/>
    </source>
</evidence>
<dbReference type="PANTHER" id="PTHR13522:SF3">
    <property type="entry name" value="U6 SNRNA PHOSPHODIESTERASE 1"/>
    <property type="match status" value="1"/>
</dbReference>
<protein>
    <recommendedName>
        <fullName evidence="5">U6 snRNA phosphodiesterase</fullName>
        <ecNumber evidence="5">3.1.4.-</ecNumber>
    </recommendedName>
</protein>
<keyword evidence="1 5" id="KW-0540">Nuclease</keyword>
<comment type="caution">
    <text evidence="7">The sequence shown here is derived from an EMBL/GenBank/DDBJ whole genome shotgun (WGS) entry which is preliminary data.</text>
</comment>
<evidence type="ECO:0000313" key="8">
    <source>
        <dbReference type="Proteomes" id="UP001150904"/>
    </source>
</evidence>
<sequence>MSLVQYSDSESEAESASPPAKKPRVEPRPGLPPLPAAFHDLYASSTRVSVKDDPNLHGGRKRAIPHVEGNWPSHLYLEWYPAKNELALLADLIAQAQGHDPKEHSIHSLLHSDLGAQLPLHISLSRPVVLRTEQRGSFTDLLQKSIRDSHIAPFSVLPDILKWVSNYEKTRWFLVLHVAKPLNDELNYLLHLSNSALASFGQPPLYAPSRDSRARASVAHDRRTDYSDCFHISIAWSLDAPAVGDVERVAAIDLKPAQDLEVRFDSVKAKIGNHVESISLPAT</sequence>
<dbReference type="EC" id="3.1.4.-" evidence="5"/>
<dbReference type="InterPro" id="IPR027521">
    <property type="entry name" value="Usb1"/>
</dbReference>
<evidence type="ECO:0000256" key="2">
    <source>
        <dbReference type="ARBA" id="ARBA00022801"/>
    </source>
</evidence>
<organism evidence="7 8">
    <name type="scientific">Penicillium cinerascens</name>
    <dbReference type="NCBI Taxonomy" id="70096"/>
    <lineage>
        <taxon>Eukaryota</taxon>
        <taxon>Fungi</taxon>
        <taxon>Dikarya</taxon>
        <taxon>Ascomycota</taxon>
        <taxon>Pezizomycotina</taxon>
        <taxon>Eurotiomycetes</taxon>
        <taxon>Eurotiomycetidae</taxon>
        <taxon>Eurotiales</taxon>
        <taxon>Aspergillaceae</taxon>
        <taxon>Penicillium</taxon>
    </lineage>
</organism>
<proteinExistence type="inferred from homology"/>
<keyword evidence="3" id="KW-0456">Lyase</keyword>
<comment type="similarity">
    <text evidence="5">Belongs to the 2H phosphoesterase superfamily. USB1 family.</text>
</comment>
<reference evidence="7" key="1">
    <citation type="submission" date="2022-12" db="EMBL/GenBank/DDBJ databases">
        <authorList>
            <person name="Petersen C."/>
        </authorList>
    </citation>
    <scope>NUCLEOTIDE SEQUENCE</scope>
    <source>
        <strain evidence="7">IBT 15544</strain>
    </source>
</reference>
<feature type="active site" description="Proton donor/acceptor" evidence="5">
    <location>
        <position position="121"/>
    </location>
</feature>
<keyword evidence="4 5" id="KW-0539">Nucleus</keyword>
<evidence type="ECO:0000256" key="5">
    <source>
        <dbReference type="HAMAP-Rule" id="MF_03040"/>
    </source>
</evidence>
<gene>
    <name evidence="5" type="primary">USB1</name>
    <name evidence="7" type="ORF">N7498_000262</name>
</gene>
<evidence type="ECO:0000256" key="6">
    <source>
        <dbReference type="SAM" id="MobiDB-lite"/>
    </source>
</evidence>
<dbReference type="GO" id="GO:0005634">
    <property type="term" value="C:nucleus"/>
    <property type="evidence" value="ECO:0007669"/>
    <property type="project" value="UniProtKB-SubCell"/>
</dbReference>
<feature type="region of interest" description="Disordered" evidence="6">
    <location>
        <begin position="1"/>
        <end position="33"/>
    </location>
</feature>
<feature type="active site" description="Proton donor/acceptor" evidence="5">
    <location>
        <position position="231"/>
    </location>
</feature>
<evidence type="ECO:0000313" key="7">
    <source>
        <dbReference type="EMBL" id="KAJ5218163.1"/>
    </source>
</evidence>
<keyword evidence="8" id="KW-1185">Reference proteome</keyword>
<dbReference type="GO" id="GO:1990838">
    <property type="term" value="F:poly(U)-specific exoribonuclease activity, producing 3' uridine cyclic phosphate ends"/>
    <property type="evidence" value="ECO:0007669"/>
    <property type="project" value="UniProtKB-UniRule"/>
</dbReference>
<comment type="subcellular location">
    <subcellularLocation>
        <location evidence="5">Nucleus</location>
    </subcellularLocation>
</comment>
<dbReference type="Pfam" id="PF09749">
    <property type="entry name" value="HVSL"/>
    <property type="match status" value="1"/>
</dbReference>
<name>A0A9W9TCX9_9EURO</name>
<dbReference type="GO" id="GO:0016829">
    <property type="term" value="F:lyase activity"/>
    <property type="evidence" value="ECO:0007669"/>
    <property type="project" value="UniProtKB-KW"/>
</dbReference>
<dbReference type="PANTHER" id="PTHR13522">
    <property type="entry name" value="U6 SNRNA PHOSPHODIESTERASE 1"/>
    <property type="match status" value="1"/>
</dbReference>
<keyword evidence="2 5" id="KW-0378">Hydrolase</keyword>
<evidence type="ECO:0000256" key="3">
    <source>
        <dbReference type="ARBA" id="ARBA00023239"/>
    </source>
</evidence>
<dbReference type="HAMAP" id="MF_03040">
    <property type="entry name" value="USB1"/>
    <property type="match status" value="1"/>
</dbReference>
<evidence type="ECO:0000256" key="4">
    <source>
        <dbReference type="ARBA" id="ARBA00023242"/>
    </source>
</evidence>
<dbReference type="GO" id="GO:0034477">
    <property type="term" value="P:U6 snRNA 3'-end processing"/>
    <property type="evidence" value="ECO:0007669"/>
    <property type="project" value="UniProtKB-UniRule"/>
</dbReference>
<accession>A0A9W9TCX9</accession>
<reference evidence="7" key="2">
    <citation type="journal article" date="2023" name="IMA Fungus">
        <title>Comparative genomic study of the Penicillium genus elucidates a diverse pangenome and 15 lateral gene transfer events.</title>
        <authorList>
            <person name="Petersen C."/>
            <person name="Sorensen T."/>
            <person name="Nielsen M.R."/>
            <person name="Sondergaard T.E."/>
            <person name="Sorensen J.L."/>
            <person name="Fitzpatrick D.A."/>
            <person name="Frisvad J.C."/>
            <person name="Nielsen K.L."/>
        </authorList>
    </citation>
    <scope>NUCLEOTIDE SEQUENCE</scope>
    <source>
        <strain evidence="7">IBT 15544</strain>
    </source>
</reference>
<dbReference type="Proteomes" id="UP001150904">
    <property type="component" value="Unassembled WGS sequence"/>
</dbReference>
<comment type="function">
    <text evidence="5">Phosphodiesterase responsible for the U6 snRNA 3' end processing. Acts as an exoribonuclease (RNase) responsible for trimming the poly(U) tract of the last nucleotides in the pre-U6 snRNA molecule, leading to the formation of mature U6 snRNA.</text>
</comment>
<dbReference type="OrthoDB" id="49151at2759"/>
<dbReference type="Gene3D" id="3.90.1140.10">
    <property type="entry name" value="Cyclic phosphodiesterase"/>
    <property type="match status" value="1"/>
</dbReference>
<dbReference type="EMBL" id="JAPQKR010000004">
    <property type="protein sequence ID" value="KAJ5218163.1"/>
    <property type="molecule type" value="Genomic_DNA"/>
</dbReference>
<dbReference type="AlphaFoldDB" id="A0A9W9TCX9"/>